<reference evidence="2 3" key="1">
    <citation type="submission" date="2013-07" db="EMBL/GenBank/DDBJ databases">
        <authorList>
            <consortium name="DOE Joint Genome Institute"/>
            <person name="Reeve W."/>
            <person name="Huntemann M."/>
            <person name="Han J."/>
            <person name="Chen A."/>
            <person name="Kyrpides N."/>
            <person name="Mavromatis K."/>
            <person name="Markowitz V."/>
            <person name="Palaniappan K."/>
            <person name="Ivanova N."/>
            <person name="Schaumberg A."/>
            <person name="Pati A."/>
            <person name="Liolios K."/>
            <person name="Nordberg H.P."/>
            <person name="Cantor M.N."/>
            <person name="Hua S.X."/>
            <person name="Woyke T."/>
        </authorList>
    </citation>
    <scope>NUCLEOTIDE SEQUENCE [LARGE SCALE GENOMIC DNA]</scope>
    <source>
        <strain evidence="2 3">DSM 43889</strain>
    </source>
</reference>
<organism evidence="2 3">
    <name type="scientific">Actinoalloteichus caeruleus DSM 43889</name>
    <dbReference type="NCBI Taxonomy" id="1120930"/>
    <lineage>
        <taxon>Bacteria</taxon>
        <taxon>Bacillati</taxon>
        <taxon>Actinomycetota</taxon>
        <taxon>Actinomycetes</taxon>
        <taxon>Pseudonocardiales</taxon>
        <taxon>Pseudonocardiaceae</taxon>
        <taxon>Actinoalloteichus</taxon>
        <taxon>Actinoalloteichus cyanogriseus</taxon>
    </lineage>
</organism>
<dbReference type="PANTHER" id="PTHR43130">
    <property type="entry name" value="ARAC-FAMILY TRANSCRIPTIONAL REGULATOR"/>
    <property type="match status" value="1"/>
</dbReference>
<reference evidence="2 3" key="2">
    <citation type="submission" date="2022-06" db="EMBL/GenBank/DDBJ databases">
        <title>Genomic Encyclopedia of Type Strains, Phase I: the one thousand microbial genomes (KMG-I) project.</title>
        <authorList>
            <person name="Kyrpides N."/>
        </authorList>
    </citation>
    <scope>NUCLEOTIDE SEQUENCE [LARGE SCALE GENOMIC DNA]</scope>
    <source>
        <strain evidence="2 3">DSM 43889</strain>
    </source>
</reference>
<dbReference type="SUPFAM" id="SSF52317">
    <property type="entry name" value="Class I glutamine amidotransferase-like"/>
    <property type="match status" value="1"/>
</dbReference>
<accession>A0ABT1JKL9</accession>
<dbReference type="Proteomes" id="UP000791080">
    <property type="component" value="Unassembled WGS sequence"/>
</dbReference>
<dbReference type="PANTHER" id="PTHR43130:SF2">
    <property type="entry name" value="DJ-1_PFPI DOMAIN-CONTAINING PROTEIN"/>
    <property type="match status" value="1"/>
</dbReference>
<comment type="caution">
    <text evidence="2">The sequence shown here is derived from an EMBL/GenBank/DDBJ whole genome shotgun (WGS) entry which is preliminary data.</text>
</comment>
<dbReference type="CDD" id="cd03139">
    <property type="entry name" value="GATase1_PfpI_2"/>
    <property type="match status" value="1"/>
</dbReference>
<feature type="domain" description="DJ-1/PfpI" evidence="1">
    <location>
        <begin position="1"/>
        <end position="161"/>
    </location>
</feature>
<sequence length="207" mass="21580">MRAAFVLYENMTALDLIGPYEVLAGHPELTTHFVAERTGPVACDSGAVLHADTTLAELPDPDVIVVPGSGHWRPALENDALIAWLAAAHPTARWTTSVCTGSTLLAAAGLLTGRPATTHWAVRGTLAELGAEVVTDRVVVDGNTITAAGVSAGIDMGLLLARELWGGRMADTIQLAIEYAPETPGDAGSPETADPDLVTTVRALINR</sequence>
<protein>
    <submittedName>
        <fullName evidence="2">DJ-1/PfpI family protein</fullName>
    </submittedName>
</protein>
<dbReference type="EMBL" id="AUBJ02000001">
    <property type="protein sequence ID" value="MCP2332882.1"/>
    <property type="molecule type" value="Genomic_DNA"/>
</dbReference>
<dbReference type="InterPro" id="IPR002818">
    <property type="entry name" value="DJ-1/PfpI"/>
</dbReference>
<dbReference type="InterPro" id="IPR052158">
    <property type="entry name" value="INH-QAR"/>
</dbReference>
<gene>
    <name evidence="2" type="ORF">G443_003152</name>
</gene>
<evidence type="ECO:0000313" key="3">
    <source>
        <dbReference type="Proteomes" id="UP000791080"/>
    </source>
</evidence>
<evidence type="ECO:0000259" key="1">
    <source>
        <dbReference type="Pfam" id="PF01965"/>
    </source>
</evidence>
<keyword evidence="3" id="KW-1185">Reference proteome</keyword>
<name>A0ABT1JKL9_ACTCY</name>
<proteinExistence type="predicted"/>
<evidence type="ECO:0000313" key="2">
    <source>
        <dbReference type="EMBL" id="MCP2332882.1"/>
    </source>
</evidence>
<dbReference type="Pfam" id="PF01965">
    <property type="entry name" value="DJ-1_PfpI"/>
    <property type="match status" value="1"/>
</dbReference>
<dbReference type="RefSeq" id="WP_026417783.1">
    <property type="nucleotide sequence ID" value="NZ_AUBJ02000001.1"/>
</dbReference>
<dbReference type="InterPro" id="IPR029062">
    <property type="entry name" value="Class_I_gatase-like"/>
</dbReference>
<dbReference type="Gene3D" id="3.40.50.880">
    <property type="match status" value="1"/>
</dbReference>